<proteinExistence type="predicted"/>
<sequence length="269" mass="30308">MLPANSRGLIESNMNCHLGVIDYFSKNFAKSKVIIQMTRPLKVNVFPSADIYNSLAVSPEQADNDISKLNGLITQLLGGVNIYHQLAIVPMLDDLLHPRKIDDPHVFFIVLDIIKPSSYSVAVELIYILPEFILPQKFNIFPSAFIYNSLSGQLSYPANTMIKPRGLAPLLPIDPTNHQLSIKPVLELGSLPNYILLHKLIGYLLIRSPSLNVPLTIGLIYTYPLNEFGNNYYMILYSERNSDQPLVVNISVIFPQKALTFDSYIYELQ</sequence>
<evidence type="ECO:0000313" key="2">
    <source>
        <dbReference type="Proteomes" id="UP000324800"/>
    </source>
</evidence>
<dbReference type="EMBL" id="SNRW01032783">
    <property type="protein sequence ID" value="KAA6356561.1"/>
    <property type="molecule type" value="Genomic_DNA"/>
</dbReference>
<name>A0A5J4TG11_9EUKA</name>
<protein>
    <submittedName>
        <fullName evidence="1">Uncharacterized protein</fullName>
    </submittedName>
</protein>
<accession>A0A5J4TG11</accession>
<dbReference type="AlphaFoldDB" id="A0A5J4TG11"/>
<reference evidence="1 2" key="1">
    <citation type="submission" date="2019-03" db="EMBL/GenBank/DDBJ databases">
        <title>Single cell metagenomics reveals metabolic interactions within the superorganism composed of flagellate Streblomastix strix and complex community of Bacteroidetes bacteria on its surface.</title>
        <authorList>
            <person name="Treitli S.C."/>
            <person name="Kolisko M."/>
            <person name="Husnik F."/>
            <person name="Keeling P."/>
            <person name="Hampl V."/>
        </authorList>
    </citation>
    <scope>NUCLEOTIDE SEQUENCE [LARGE SCALE GENOMIC DNA]</scope>
    <source>
        <strain evidence="1">ST1C</strain>
    </source>
</reference>
<evidence type="ECO:0000313" key="1">
    <source>
        <dbReference type="EMBL" id="KAA6356561.1"/>
    </source>
</evidence>
<feature type="non-terminal residue" evidence="1">
    <location>
        <position position="269"/>
    </location>
</feature>
<gene>
    <name evidence="1" type="ORF">EZS28_047912</name>
</gene>
<dbReference type="Proteomes" id="UP000324800">
    <property type="component" value="Unassembled WGS sequence"/>
</dbReference>
<organism evidence="1 2">
    <name type="scientific">Streblomastix strix</name>
    <dbReference type="NCBI Taxonomy" id="222440"/>
    <lineage>
        <taxon>Eukaryota</taxon>
        <taxon>Metamonada</taxon>
        <taxon>Preaxostyla</taxon>
        <taxon>Oxymonadida</taxon>
        <taxon>Streblomastigidae</taxon>
        <taxon>Streblomastix</taxon>
    </lineage>
</organism>
<comment type="caution">
    <text evidence="1">The sequence shown here is derived from an EMBL/GenBank/DDBJ whole genome shotgun (WGS) entry which is preliminary data.</text>
</comment>